<name>A0A1I7KZ87_9BURK</name>
<sequence length="330" mass="36488">MVSKIKKADPEAAQVLVSALDTQEVTRGVLPPVDVDSRMNLLREERSVVLEFEPLWPTDIRKQLELVLAERRNALKLIGAGLQPIKTAMFKGPPGVGKTMAARWLARELNLPLLTLDLASVMSSLLGKTGSNLKATIDYGSSFPCVLLLDEFDAVAKRRDDDRDVGELKRLVTVLLQAFDQWPSSSLLVAATNHPELLDPAVWRRFDVQLDFAAPAIDEISALLRHEGLSDSFVSRIAPLLAGASYADIRRKLLSARKVGLLQDLPFEQVLLEQNASKPQSLRAEEVRRLRQAGMSQRKIADSLGISHPTVNRILKSLEKGNYGYQEPSA</sequence>
<evidence type="ECO:0000256" key="2">
    <source>
        <dbReference type="ARBA" id="ARBA00022741"/>
    </source>
</evidence>
<evidence type="ECO:0000256" key="3">
    <source>
        <dbReference type="ARBA" id="ARBA00022840"/>
    </source>
</evidence>
<dbReference type="STRING" id="343013.SAMN04489707_10991"/>
<comment type="similarity">
    <text evidence="1">Belongs to the AAA ATPase family.</text>
</comment>
<gene>
    <name evidence="5" type="ORF">SAMN04489707_10991</name>
</gene>
<evidence type="ECO:0000256" key="1">
    <source>
        <dbReference type="ARBA" id="ARBA00006914"/>
    </source>
</evidence>
<protein>
    <submittedName>
        <fullName evidence="5">Winged helix-turn-helix DNA-binding</fullName>
    </submittedName>
</protein>
<keyword evidence="6" id="KW-1185">Reference proteome</keyword>
<dbReference type="Pfam" id="PF13412">
    <property type="entry name" value="HTH_24"/>
    <property type="match status" value="1"/>
</dbReference>
<reference evidence="5 6" key="1">
    <citation type="submission" date="2016-10" db="EMBL/GenBank/DDBJ databases">
        <authorList>
            <person name="de Groot N.N."/>
        </authorList>
    </citation>
    <scope>NUCLEOTIDE SEQUENCE [LARGE SCALE GENOMIC DNA]</scope>
    <source>
        <strain evidence="5 6">R-24608</strain>
    </source>
</reference>
<dbReference type="InterPro" id="IPR003959">
    <property type="entry name" value="ATPase_AAA_core"/>
</dbReference>
<dbReference type="GO" id="GO:0016887">
    <property type="term" value="F:ATP hydrolysis activity"/>
    <property type="evidence" value="ECO:0007669"/>
    <property type="project" value="InterPro"/>
</dbReference>
<dbReference type="Proteomes" id="UP000183656">
    <property type="component" value="Unassembled WGS sequence"/>
</dbReference>
<feature type="domain" description="AAA+ ATPase" evidence="4">
    <location>
        <begin position="84"/>
        <end position="216"/>
    </location>
</feature>
<proteinExistence type="inferred from homology"/>
<keyword evidence="5" id="KW-0238">DNA-binding</keyword>
<dbReference type="Gene3D" id="3.40.50.300">
    <property type="entry name" value="P-loop containing nucleotide triphosphate hydrolases"/>
    <property type="match status" value="1"/>
</dbReference>
<dbReference type="PANTHER" id="PTHR23073">
    <property type="entry name" value="26S PROTEASOME REGULATORY SUBUNIT"/>
    <property type="match status" value="1"/>
</dbReference>
<dbReference type="SMART" id="SM00382">
    <property type="entry name" value="AAA"/>
    <property type="match status" value="1"/>
</dbReference>
<dbReference type="GO" id="GO:0003677">
    <property type="term" value="F:DNA binding"/>
    <property type="evidence" value="ECO:0007669"/>
    <property type="project" value="UniProtKB-KW"/>
</dbReference>
<keyword evidence="2" id="KW-0547">Nucleotide-binding</keyword>
<organism evidence="5 6">
    <name type="scientific">Paenacidovorax caeni</name>
    <dbReference type="NCBI Taxonomy" id="343013"/>
    <lineage>
        <taxon>Bacteria</taxon>
        <taxon>Pseudomonadati</taxon>
        <taxon>Pseudomonadota</taxon>
        <taxon>Betaproteobacteria</taxon>
        <taxon>Burkholderiales</taxon>
        <taxon>Comamonadaceae</taxon>
        <taxon>Paenacidovorax</taxon>
    </lineage>
</organism>
<keyword evidence="3" id="KW-0067">ATP-binding</keyword>
<dbReference type="Gene3D" id="1.10.10.60">
    <property type="entry name" value="Homeodomain-like"/>
    <property type="match status" value="1"/>
</dbReference>
<accession>A0A1I7KZ87</accession>
<dbReference type="CDD" id="cd19481">
    <property type="entry name" value="RecA-like_protease"/>
    <property type="match status" value="1"/>
</dbReference>
<dbReference type="InterPro" id="IPR003593">
    <property type="entry name" value="AAA+_ATPase"/>
</dbReference>
<dbReference type="Pfam" id="PF00004">
    <property type="entry name" value="AAA"/>
    <property type="match status" value="1"/>
</dbReference>
<dbReference type="InterPro" id="IPR027417">
    <property type="entry name" value="P-loop_NTPase"/>
</dbReference>
<evidence type="ECO:0000313" key="6">
    <source>
        <dbReference type="Proteomes" id="UP000183656"/>
    </source>
</evidence>
<dbReference type="SUPFAM" id="SSF52540">
    <property type="entry name" value="P-loop containing nucleoside triphosphate hydrolases"/>
    <property type="match status" value="1"/>
</dbReference>
<evidence type="ECO:0000259" key="4">
    <source>
        <dbReference type="SMART" id="SM00382"/>
    </source>
</evidence>
<evidence type="ECO:0000313" key="5">
    <source>
        <dbReference type="EMBL" id="SFV02604.1"/>
    </source>
</evidence>
<dbReference type="EMBL" id="FPBX01000099">
    <property type="protein sequence ID" value="SFV02604.1"/>
    <property type="molecule type" value="Genomic_DNA"/>
</dbReference>
<dbReference type="AlphaFoldDB" id="A0A1I7KZ87"/>
<dbReference type="GO" id="GO:0005524">
    <property type="term" value="F:ATP binding"/>
    <property type="evidence" value="ECO:0007669"/>
    <property type="project" value="UniProtKB-KW"/>
</dbReference>
<dbReference type="InterPro" id="IPR050221">
    <property type="entry name" value="26S_Proteasome_ATPase"/>
</dbReference>